<dbReference type="STRING" id="1823756.A4H34_00505"/>
<dbReference type="RefSeq" id="WP_064230705.1">
    <property type="nucleotide sequence ID" value="NZ_LVZK01000001.1"/>
</dbReference>
<sequence length="833" mass="90390">MTWSDVPGEEALPNLKDSGEGILQLGKGIANAGAAMQDTQVIAVGGEVEGWTGLAATAHQGQATFLQKAIQKAIDLHPKIPALLDKYVQEHAKTRSAITGLQHDWDEARTVHLRRIAELAIQLKAGLYPGDDDEYEKDRAKADEACEKTQKEAKAKYEAAVRSLNELAKSTGDSIFGLAESFAPKSRVAGEGSGSIDRNNLGVELFGGSGGVLAAQARWEDARADADKAAKVFLTKDGKLKGNISQKDLDSFNAAYGERMAKDPFFANAFAWRFGANNAIKLVSQLDGSHGAFPQETVQATRTSIGSAIILGTGGIRKGLSEEESSVWNSWNSGAKYLTSSDGTLIDESRDKYLDDLKKAGNKRWIGGANLDNAGASGYMLISGAIANSAQTHSELALGDPFLNGPHAIGRDIVKWDYENPQEANNYHSDIYTPKTTTWDPVHNMLVAMDGNPDAARTFLASNGPYEIAESGDEKRPVKYPISMTRYLVGNRHFVPLPGTTEALYVDRGKTLANLLDEVSSDKTHKESSLVARDYLQGYTDGLKRSDATFKGQDAFGYGNVELREKAGDILKEYSKDLASELKGYTGVPGAPHGNQQNGEYSLSLTKAGTTALFEGKSDFFKDIGASKSSMKTLTESLEANLESDLKDIYGRAATVSHADSANIRQDIKETCDKYQSMFSAIKGGGLASDAAQAGELDRKEATTANAMSVLVQKVGHIPVIGEVISTGYALRPSVEFNDHVKNVYQEHNADNANTSADVSTISRRMLSHVIVNNVSGWQNELNAFNNGIDDEDSRFMDRNGNWLIKIDPNTGKFEGDRLRVQQYNRFLLSWRP</sequence>
<dbReference type="EMBL" id="LVZK01000001">
    <property type="protein sequence ID" value="OAP85717.1"/>
    <property type="molecule type" value="Genomic_DNA"/>
</dbReference>
<accession>A0A179B1W7</accession>
<reference evidence="1 2" key="1">
    <citation type="submission" date="2016-04" db="EMBL/GenBank/DDBJ databases">
        <title>Peptidophaga gingivicola gen. nov., sp. nov., isolated from human subgingival plaque.</title>
        <authorList>
            <person name="Beall C.J."/>
            <person name="Mokrzan E.M."/>
            <person name="Griffen A.L."/>
            <person name="Leys E.J."/>
        </authorList>
    </citation>
    <scope>NUCLEOTIDE SEQUENCE [LARGE SCALE GENOMIC DNA]</scope>
    <source>
        <strain evidence="1 2">BA112</strain>
    </source>
</reference>
<name>A0A179B1W7_9ACTO</name>
<gene>
    <name evidence="1" type="ORF">A4H34_00505</name>
</gene>
<organism evidence="1 2">
    <name type="scientific">Peptidiphaga gingivicola</name>
    <dbReference type="NCBI Taxonomy" id="2741497"/>
    <lineage>
        <taxon>Bacteria</taxon>
        <taxon>Bacillati</taxon>
        <taxon>Actinomycetota</taxon>
        <taxon>Actinomycetes</taxon>
        <taxon>Actinomycetales</taxon>
        <taxon>Actinomycetaceae</taxon>
        <taxon>Peptidiphaga</taxon>
    </lineage>
</organism>
<protein>
    <submittedName>
        <fullName evidence="1">Uncharacterized protein</fullName>
    </submittedName>
</protein>
<dbReference type="Proteomes" id="UP000078368">
    <property type="component" value="Unassembled WGS sequence"/>
</dbReference>
<dbReference type="OrthoDB" id="3261388at2"/>
<evidence type="ECO:0000313" key="2">
    <source>
        <dbReference type="Proteomes" id="UP000078368"/>
    </source>
</evidence>
<keyword evidence="2" id="KW-1185">Reference proteome</keyword>
<evidence type="ECO:0000313" key="1">
    <source>
        <dbReference type="EMBL" id="OAP85717.1"/>
    </source>
</evidence>
<dbReference type="AlphaFoldDB" id="A0A179B1W7"/>
<comment type="caution">
    <text evidence="1">The sequence shown here is derived from an EMBL/GenBank/DDBJ whole genome shotgun (WGS) entry which is preliminary data.</text>
</comment>
<proteinExistence type="predicted"/>